<sequence>MASTSSSSLATLNHPHFHPSKFVSRSKPFKLLSPARAPSCALADSDAAAATSGTTQAELRPDSRNAPALSSEIRRLVRAGRLHSALSLLDHLSHRGIPASPSAFTALLSACRSLAHARQIHAHLRVHGLDSNEFLLARLVELYLMVGATHDASQVLDGLPQASAFSWNALLHGHVRRGRGEAGDVVAEGFTKMRAAGANANEYTYGCILKSISGSARPSMVMATATHAMLVKNAFAGAPGMLMTGLMDVYFRCGKVKLAMMVFEEMPDRDVVAWGAAISGFAHKGMKREALEHFRWMVDNGVKVNSVVLTSIVPVIGDLRARNLGREIHGLVLKKFPDRKDVAKVHAGLVDMYCKCGDMVSGRRVFYSTKKRNAVSWTALMSGYASNGRPDQALRCIVWMQQEGIRPDLVAVGTVLPVCTKLRALNEGKEIHAYALRRWFLPNVPLCTSLITMYGACCHLDYSCRVFHVMDKKTVRAWTALVDAYLKNGDHSTAIEVFRSMLLSNRRPDAVAITRILSAYSDIEALKFGKEVHGQVLKLRMEPLPLVAAELVNMYGRCGDLKGAQRVFNRTESKGSLTCTAIIEAYAINQRHEEALDLFAWMLSNKFVPNNVTFNVVLRICDAAGLHDEALEIFNSMVQEYNLEASEENYDCIIRLLTGAGRTSEAQRFAGLKAVLCSLPADLGL</sequence>
<protein>
    <submittedName>
        <fullName evidence="1">Uncharacterized protein</fullName>
    </submittedName>
</protein>
<name>A0ACD5Y8B2_AVESA</name>
<keyword evidence="2" id="KW-1185">Reference proteome</keyword>
<reference evidence="1" key="1">
    <citation type="submission" date="2021-05" db="EMBL/GenBank/DDBJ databases">
        <authorList>
            <person name="Scholz U."/>
            <person name="Mascher M."/>
            <person name="Fiebig A."/>
        </authorList>
    </citation>
    <scope>NUCLEOTIDE SEQUENCE [LARGE SCALE GENOMIC DNA]</scope>
</reference>
<dbReference type="Proteomes" id="UP001732700">
    <property type="component" value="Chromosome 5C"/>
</dbReference>
<evidence type="ECO:0000313" key="1">
    <source>
        <dbReference type="EnsemblPlants" id="AVESA.00010b.r2.5CG0909520.1.CDS.1"/>
    </source>
</evidence>
<dbReference type="EnsemblPlants" id="AVESA.00010b.r2.5CG0909520.1">
    <property type="protein sequence ID" value="AVESA.00010b.r2.5CG0909520.1.CDS.1"/>
    <property type="gene ID" value="AVESA.00010b.r2.5CG0909520"/>
</dbReference>
<evidence type="ECO:0000313" key="2">
    <source>
        <dbReference type="Proteomes" id="UP001732700"/>
    </source>
</evidence>
<accession>A0ACD5Y8B2</accession>
<organism evidence="1 2">
    <name type="scientific">Avena sativa</name>
    <name type="common">Oat</name>
    <dbReference type="NCBI Taxonomy" id="4498"/>
    <lineage>
        <taxon>Eukaryota</taxon>
        <taxon>Viridiplantae</taxon>
        <taxon>Streptophyta</taxon>
        <taxon>Embryophyta</taxon>
        <taxon>Tracheophyta</taxon>
        <taxon>Spermatophyta</taxon>
        <taxon>Magnoliopsida</taxon>
        <taxon>Liliopsida</taxon>
        <taxon>Poales</taxon>
        <taxon>Poaceae</taxon>
        <taxon>BOP clade</taxon>
        <taxon>Pooideae</taxon>
        <taxon>Poodae</taxon>
        <taxon>Poeae</taxon>
        <taxon>Poeae Chloroplast Group 1 (Aveneae type)</taxon>
        <taxon>Aveninae</taxon>
        <taxon>Avena</taxon>
    </lineage>
</organism>
<proteinExistence type="predicted"/>
<reference evidence="1" key="2">
    <citation type="submission" date="2025-09" db="UniProtKB">
        <authorList>
            <consortium name="EnsemblPlants"/>
        </authorList>
    </citation>
    <scope>IDENTIFICATION</scope>
</reference>